<accession>A0A833S0Z3</accession>
<evidence type="ECO:0000256" key="2">
    <source>
        <dbReference type="PROSITE-ProRule" id="PRU00035"/>
    </source>
</evidence>
<feature type="chain" id="PRO_5032582003" description="RalBP1-associated Eps domain-containing protein 2" evidence="4">
    <location>
        <begin position="23"/>
        <end position="1963"/>
    </location>
</feature>
<dbReference type="GO" id="GO:0005737">
    <property type="term" value="C:cytoplasm"/>
    <property type="evidence" value="ECO:0007669"/>
    <property type="project" value="TreeGrafter"/>
</dbReference>
<dbReference type="PROSITE" id="PS50222">
    <property type="entry name" value="EF_HAND_2"/>
    <property type="match status" value="1"/>
</dbReference>
<evidence type="ECO:0000313" key="8">
    <source>
        <dbReference type="EMBL" id="KAF3425076.1"/>
    </source>
</evidence>
<feature type="region of interest" description="Disordered" evidence="3">
    <location>
        <begin position="1527"/>
        <end position="1610"/>
    </location>
</feature>
<dbReference type="SUPFAM" id="SSF47473">
    <property type="entry name" value="EF-hand"/>
    <property type="match status" value="1"/>
</dbReference>
<dbReference type="Pfam" id="PF12763">
    <property type="entry name" value="EH"/>
    <property type="match status" value="1"/>
</dbReference>
<feature type="compositionally biased region" description="Low complexity" evidence="3">
    <location>
        <begin position="1196"/>
        <end position="1213"/>
    </location>
</feature>
<evidence type="ECO:0000256" key="3">
    <source>
        <dbReference type="SAM" id="MobiDB-lite"/>
    </source>
</evidence>
<feature type="compositionally biased region" description="Low complexity" evidence="3">
    <location>
        <begin position="651"/>
        <end position="663"/>
    </location>
</feature>
<evidence type="ECO:0008006" key="10">
    <source>
        <dbReference type="Google" id="ProtNLM"/>
    </source>
</evidence>
<keyword evidence="4" id="KW-0732">Signal</keyword>
<dbReference type="EMBL" id="WNWW01000418">
    <property type="protein sequence ID" value="KAF3425076.1"/>
    <property type="molecule type" value="Genomic_DNA"/>
</dbReference>
<feature type="region of interest" description="Disordered" evidence="3">
    <location>
        <begin position="1876"/>
        <end position="1943"/>
    </location>
</feature>
<feature type="compositionally biased region" description="Basic and acidic residues" evidence="3">
    <location>
        <begin position="1555"/>
        <end position="1566"/>
    </location>
</feature>
<evidence type="ECO:0000259" key="6">
    <source>
        <dbReference type="PROSITE" id="PS50031"/>
    </source>
</evidence>
<dbReference type="GO" id="GO:0006897">
    <property type="term" value="P:endocytosis"/>
    <property type="evidence" value="ECO:0007669"/>
    <property type="project" value="TreeGrafter"/>
</dbReference>
<evidence type="ECO:0000259" key="7">
    <source>
        <dbReference type="PROSITE" id="PS50222"/>
    </source>
</evidence>
<dbReference type="Proteomes" id="UP000655588">
    <property type="component" value="Unassembled WGS sequence"/>
</dbReference>
<feature type="region of interest" description="Disordered" evidence="3">
    <location>
        <begin position="1764"/>
        <end position="1814"/>
    </location>
</feature>
<keyword evidence="9" id="KW-1185">Reference proteome</keyword>
<dbReference type="SUPFAM" id="SSF47370">
    <property type="entry name" value="Bromodomain"/>
    <property type="match status" value="1"/>
</dbReference>
<dbReference type="Gene3D" id="1.20.920.10">
    <property type="entry name" value="Bromodomain-like"/>
    <property type="match status" value="1"/>
</dbReference>
<name>A0A833S0Z3_9HYME</name>
<feature type="compositionally biased region" description="Basic residues" evidence="3">
    <location>
        <begin position="952"/>
        <end position="961"/>
    </location>
</feature>
<dbReference type="Gene3D" id="1.10.238.10">
    <property type="entry name" value="EF-hand"/>
    <property type="match status" value="1"/>
</dbReference>
<dbReference type="PROSITE" id="PS50031">
    <property type="entry name" value="EH"/>
    <property type="match status" value="1"/>
</dbReference>
<feature type="region of interest" description="Disordered" evidence="3">
    <location>
        <begin position="1639"/>
        <end position="1667"/>
    </location>
</feature>
<dbReference type="PANTHER" id="PTHR11216:SF174">
    <property type="entry name" value="GH06923P"/>
    <property type="match status" value="1"/>
</dbReference>
<proteinExistence type="predicted"/>
<reference evidence="8" key="1">
    <citation type="submission" date="2019-11" db="EMBL/GenBank/DDBJ databases">
        <title>The nuclear and mitochondrial genomes of Frieseomelitta varia - a highly eusocial stingless bee (Meliponini) with a permanently sterile worker caste.</title>
        <authorList>
            <person name="Freitas F.C.P."/>
            <person name="Lourenco A.P."/>
            <person name="Nunes F.M.F."/>
            <person name="Paschoal A.R."/>
            <person name="Abreu F.C.P."/>
            <person name="Barbin F.O."/>
            <person name="Bataglia L."/>
            <person name="Cardoso-Junior C.A.M."/>
            <person name="Cervoni M.S."/>
            <person name="Silva S.R."/>
            <person name="Dalarmi F."/>
            <person name="Del Lama M.A."/>
            <person name="Depintor T.S."/>
            <person name="Ferreira K.M."/>
            <person name="Goria P.S."/>
            <person name="Jaskot M.C."/>
            <person name="Lago D.C."/>
            <person name="Luna-Lucena D."/>
            <person name="Moda L.M."/>
            <person name="Nascimento L."/>
            <person name="Pedrino M."/>
            <person name="Rabico F.O."/>
            <person name="Sanches F.C."/>
            <person name="Santos D.E."/>
            <person name="Santos C.G."/>
            <person name="Vieira J."/>
            <person name="Lopes T.F."/>
            <person name="Barchuk A.R."/>
            <person name="Hartfelder K."/>
            <person name="Simoes Z.L.P."/>
            <person name="Bitondi M.M.G."/>
            <person name="Pinheiro D.G."/>
        </authorList>
    </citation>
    <scope>NUCLEOTIDE SEQUENCE</scope>
    <source>
        <strain evidence="8">USP_RPSP 00005682</strain>
        <tissue evidence="8">Whole individual</tissue>
    </source>
</reference>
<feature type="compositionally biased region" description="Low complexity" evidence="3">
    <location>
        <begin position="1803"/>
        <end position="1814"/>
    </location>
</feature>
<feature type="domain" description="EF-hand" evidence="7">
    <location>
        <begin position="1709"/>
        <end position="1744"/>
    </location>
</feature>
<evidence type="ECO:0000313" key="9">
    <source>
        <dbReference type="Proteomes" id="UP000655588"/>
    </source>
</evidence>
<feature type="compositionally biased region" description="Low complexity" evidence="3">
    <location>
        <begin position="1774"/>
        <end position="1789"/>
    </location>
</feature>
<dbReference type="GO" id="GO:0005886">
    <property type="term" value="C:plasma membrane"/>
    <property type="evidence" value="ECO:0007669"/>
    <property type="project" value="TreeGrafter"/>
</dbReference>
<feature type="region of interest" description="Disordered" evidence="3">
    <location>
        <begin position="1133"/>
        <end position="1155"/>
    </location>
</feature>
<feature type="domain" description="EH" evidence="6">
    <location>
        <begin position="1676"/>
        <end position="1765"/>
    </location>
</feature>
<dbReference type="InterPro" id="IPR001487">
    <property type="entry name" value="Bromodomain"/>
</dbReference>
<dbReference type="SMART" id="SM00027">
    <property type="entry name" value="EH"/>
    <property type="match status" value="1"/>
</dbReference>
<comment type="caution">
    <text evidence="8">The sequence shown here is derived from an EMBL/GenBank/DDBJ whole genome shotgun (WGS) entry which is preliminary data.</text>
</comment>
<feature type="region of interest" description="Disordered" evidence="3">
    <location>
        <begin position="593"/>
        <end position="612"/>
    </location>
</feature>
<dbReference type="InterPro" id="IPR000261">
    <property type="entry name" value="EH_dom"/>
</dbReference>
<sequence length="1963" mass="220448">MRRSFIFVFCLLVILSFYGINAMQCYLCNSHNDSRCADDHPPDALKKDCSDLKNGAKYTMCRKITQVIEFSVNGRKSSRWPPKNKLVRNQQYCQQQQQQQQQHIQQQLSYSPKPLVLYDQTTNNAPPLAPATSFLIASSTYTHGSFSGDQYNNSGVTLIPQPYFKPPDVQTFCLIQDRQNIQQQEQPSHSSYYNISNTCNLQAINSTSAFQFPNLSPYAATANFTNSQVTGPVQTIHSNQIFPNPPNLVYGSSQRDKPVVVSSATLDIPPLKIDKSKIPTVNTSQITPISSENYNEWPSQTITSPSNNLFNIKPNADDETNQEIIANSLEKTTSHVSTKTQEEHYSDESSASFDFTIEAEKMVSALCNISSNDINKEEMKTEKSNSTPLFNGAGDTASNKNSWFAEFCTDYGTGTSIAVQTDGPCLDRTQYPELLRKLIYWGCTEGEILLNNSFKTNAKCNWLRNLCTATKTAVTKSSTCFPIFAGDRVFVGDLINALLRISNGWLILDNYLNKQHYPSLNNKFDCELLRCFRLWEESTHELLNQIVHTFLKLEENGDVSNFEQKSESFGTSFPGDVSIYTNRDLLDSSSTMIMSKQKSDNKRNSQDSCNGAQLSTGNLRNFSLYNVNQEKQSSQKESKLRRHTESGSQANSRFRSRGNSSSSKTDMSAQSVNAEFFHLRSKILTESNQDTSRQWSFKEKKQEFPENKVSSQENVDTIFRLQRQLDENCESNYAQKCLSRVESSFLNPSINLESVYFPSTNEHENFYHSYAICPPYAVDYGNKNSKNFEQNHRNKTNMDLVYVGKSTTNQLAAVPKDKMTLLSQIEPSISEKSSDEMTANLSAWFASMRNADNRQMPFMNLTDMNTETVIPRGSTRPEMLKNTMDLNNCIRQLHIDANRQFQTLQNIQNVQTAPWSTYNLINNRTQVQQVSEEYDSSEDVRVYMKPGSYNVPKKRHQRRSNRRLENSSRNAANGSSNNHRSHYIYNNKEKTFCTPASSTPVSRPTTSISNNVNASANIMKVPFPATPIVPPPIFSLENSPRILKRSDTCNYTVSEDVTWKAACASAEILLEALNVKEDANFKKTEINPIDVIEKFDDVKKSNNDDMTFQATQDQEKLEGGLLKNLKDNNDGCGGISSYEASEDDSGSTKHFSPNTSINEALQLPGSSKMNVKTDSWLIKTLNNANMANKQKRRKNSAVPHSSESSNSSVTENEQTIPVVSLVTNSTVTKVATTTTTVKNLQQTINSRKSSCISLNNDETTSEETKRVIGKATYSETVRRYLSTSLSEKKEFCKKSKLNIANVSTICSTVIPIPGRKCQRKDFEKSYYLLHNRSRKCSGKRATKNCDVNDSQMEKTSKSTVAIKHGKKKENAGCIEFLDGKFGGKVSDRGWSVWYSSKRKQSLSPLALSKLEMIHRTVWQMEEAEVFKCPSSENNSDKQSSSCTIEDYCKVIKSPMFLETVEYKLKNRVYHKVEHVVRDFRRIVYNSKLYHKDDHDRVKTIETLSKKLEELFEEHFASWDFDNISGSPRESSPVLHRFKTAGQKSITGRYSNTKKSSGEEDGRRSSDSNRAITGHRHAPESTTESESEAESPRETGGSTDSPTPTNSIIQERNNDIGGETILDSVSGGWQGLLVSEEQRQLLGTEEESSERHSSDEGEGDGDGSFPPEEVWIISDEQREYYATQFAQLQLDPEGLLHGSIARTFFEKSGLPLGELSRIWQLADITRDGALSLQEFFVAMHLVVLRRNHVPLPDVLPPPLLIPLLKQKTGPPPIPSTTTTTTQKSPPNTTGTRERNKEWTKFVDSPTGTSSSLTSPGLQLVNFDFQKSAVEKDPKILHPVPLRLTPEAAILASGANGNSSSCTTLGDDDLQRTASALVQRPLIKKPPPPPEEAIIVTPKKEPPPPPPPRPYRTHARSSSLDLNKLGKNGQSFLGAPPLVPPRISPGISEKEMKMLLRMNWKNQKN</sequence>
<feature type="region of interest" description="Disordered" evidence="3">
    <location>
        <begin position="1183"/>
        <end position="1213"/>
    </location>
</feature>
<feature type="compositionally biased region" description="Basic and acidic residues" evidence="3">
    <location>
        <begin position="1790"/>
        <end position="1799"/>
    </location>
</feature>
<feature type="domain" description="Bromo" evidence="5">
    <location>
        <begin position="1418"/>
        <end position="1497"/>
    </location>
</feature>
<dbReference type="InterPro" id="IPR011992">
    <property type="entry name" value="EF-hand-dom_pair"/>
</dbReference>
<organism evidence="8 9">
    <name type="scientific">Frieseomelitta varia</name>
    <dbReference type="NCBI Taxonomy" id="561572"/>
    <lineage>
        <taxon>Eukaryota</taxon>
        <taxon>Metazoa</taxon>
        <taxon>Ecdysozoa</taxon>
        <taxon>Arthropoda</taxon>
        <taxon>Hexapoda</taxon>
        <taxon>Insecta</taxon>
        <taxon>Pterygota</taxon>
        <taxon>Neoptera</taxon>
        <taxon>Endopterygota</taxon>
        <taxon>Hymenoptera</taxon>
        <taxon>Apocrita</taxon>
        <taxon>Aculeata</taxon>
        <taxon>Apoidea</taxon>
        <taxon>Anthophila</taxon>
        <taxon>Apidae</taxon>
        <taxon>Frieseomelitta</taxon>
    </lineage>
</organism>
<keyword evidence="1 2" id="KW-0103">Bromodomain</keyword>
<dbReference type="InterPro" id="IPR002048">
    <property type="entry name" value="EF_hand_dom"/>
</dbReference>
<dbReference type="GO" id="GO:0005509">
    <property type="term" value="F:calcium ion binding"/>
    <property type="evidence" value="ECO:0007669"/>
    <property type="project" value="InterPro"/>
</dbReference>
<dbReference type="SMART" id="SM00297">
    <property type="entry name" value="BROMO"/>
    <property type="match status" value="1"/>
</dbReference>
<evidence type="ECO:0000256" key="4">
    <source>
        <dbReference type="SAM" id="SignalP"/>
    </source>
</evidence>
<feature type="compositionally biased region" description="Low complexity" evidence="3">
    <location>
        <begin position="967"/>
        <end position="978"/>
    </location>
</feature>
<gene>
    <name evidence="8" type="ORF">E2986_12807</name>
</gene>
<evidence type="ECO:0000259" key="5">
    <source>
        <dbReference type="PROSITE" id="PS50014"/>
    </source>
</evidence>
<dbReference type="CDD" id="cd00052">
    <property type="entry name" value="EH"/>
    <property type="match status" value="1"/>
</dbReference>
<feature type="compositionally biased region" description="Polar residues" evidence="3">
    <location>
        <begin position="1541"/>
        <end position="1554"/>
    </location>
</feature>
<dbReference type="PANTHER" id="PTHR11216">
    <property type="entry name" value="EH DOMAIN"/>
    <property type="match status" value="1"/>
</dbReference>
<dbReference type="Pfam" id="PF00439">
    <property type="entry name" value="Bromodomain"/>
    <property type="match status" value="1"/>
</dbReference>
<dbReference type="InterPro" id="IPR036427">
    <property type="entry name" value="Bromodomain-like_sf"/>
</dbReference>
<dbReference type="GO" id="GO:0016197">
    <property type="term" value="P:endosomal transport"/>
    <property type="evidence" value="ECO:0007669"/>
    <property type="project" value="TreeGrafter"/>
</dbReference>
<feature type="region of interest" description="Disordered" evidence="3">
    <location>
        <begin position="932"/>
        <end position="981"/>
    </location>
</feature>
<feature type="signal peptide" evidence="4">
    <location>
        <begin position="1"/>
        <end position="22"/>
    </location>
</feature>
<feature type="compositionally biased region" description="Polar residues" evidence="3">
    <location>
        <begin position="1595"/>
        <end position="1610"/>
    </location>
</feature>
<dbReference type="PROSITE" id="PS50014">
    <property type="entry name" value="BROMODOMAIN_2"/>
    <property type="match status" value="1"/>
</dbReference>
<feature type="region of interest" description="Disordered" evidence="3">
    <location>
        <begin position="630"/>
        <end position="667"/>
    </location>
</feature>
<evidence type="ECO:0000256" key="1">
    <source>
        <dbReference type="ARBA" id="ARBA00023117"/>
    </source>
</evidence>
<protein>
    <recommendedName>
        <fullName evidence="10">RalBP1-associated Eps domain-containing protein 2</fullName>
    </recommendedName>
</protein>